<reference evidence="1 2" key="1">
    <citation type="journal article" date="2013" name="Genome Biol. Evol.">
        <title>Genomes of Stigonematalean cyanobacteria (subsection V) and the evolution of oxygenic photosynthesis from prokaryotes to plastids.</title>
        <authorList>
            <person name="Dagan T."/>
            <person name="Roettger M."/>
            <person name="Stucken K."/>
            <person name="Landan G."/>
            <person name="Koch R."/>
            <person name="Major P."/>
            <person name="Gould S.B."/>
            <person name="Goremykin V.V."/>
            <person name="Rippka R."/>
            <person name="Tandeau de Marsac N."/>
            <person name="Gugger M."/>
            <person name="Lockhart P.J."/>
            <person name="Allen J.F."/>
            <person name="Brune I."/>
            <person name="Maus I."/>
            <person name="Puhler A."/>
            <person name="Martin W.F."/>
        </authorList>
    </citation>
    <scope>NUCLEOTIDE SEQUENCE [LARGE SCALE GENOMIC DNA]</scope>
    <source>
        <strain evidence="1 2">PCC 7110</strain>
    </source>
</reference>
<evidence type="ECO:0008006" key="3">
    <source>
        <dbReference type="Google" id="ProtNLM"/>
    </source>
</evidence>
<proteinExistence type="predicted"/>
<dbReference type="Pfam" id="PF11848">
    <property type="entry name" value="DUF3368"/>
    <property type="match status" value="1"/>
</dbReference>
<evidence type="ECO:0000313" key="2">
    <source>
        <dbReference type="Proteomes" id="UP000076925"/>
    </source>
</evidence>
<dbReference type="PANTHER" id="PTHR39550:SF1">
    <property type="entry name" value="SLL0658 PROTEIN"/>
    <property type="match status" value="1"/>
</dbReference>
<dbReference type="STRING" id="128403.WA1_27255"/>
<comment type="caution">
    <text evidence="1">The sequence shown here is derived from an EMBL/GenBank/DDBJ whole genome shotgun (WGS) entry which is preliminary data.</text>
</comment>
<accession>A0A139X6A0</accession>
<keyword evidence="2" id="KW-1185">Reference proteome</keyword>
<dbReference type="OrthoDB" id="9796404at2"/>
<dbReference type="EMBL" id="ANNX02000030">
    <property type="protein sequence ID" value="KYC40237.1"/>
    <property type="molecule type" value="Genomic_DNA"/>
</dbReference>
<dbReference type="Proteomes" id="UP000076925">
    <property type="component" value="Unassembled WGS sequence"/>
</dbReference>
<protein>
    <recommendedName>
        <fullName evidence="3">DUF3368 domain-containing protein</fullName>
    </recommendedName>
</protein>
<sequence>MLIVFNSSPLIFLARLGFLNTFVDSANEFYLPTFVAEEISAKSDKASQSVQGLIDSGKITPKAIKLTFLANSLNARLGLGESEAIALGIELPCDYIILDDNAARKEAVRLGLQVKGTLAVIKKLQADGKITIDSLEQLYQQLVAINFRVKRSLFDSIFEDT</sequence>
<dbReference type="PANTHER" id="PTHR39550">
    <property type="entry name" value="SLL0658 PROTEIN"/>
    <property type="match status" value="1"/>
</dbReference>
<dbReference type="InterPro" id="IPR021799">
    <property type="entry name" value="PIN-like_prokaryotic"/>
</dbReference>
<gene>
    <name evidence="1" type="ORF">WA1_27255</name>
</gene>
<dbReference type="RefSeq" id="WP_017745553.1">
    <property type="nucleotide sequence ID" value="NZ_KQ976354.1"/>
</dbReference>
<organism evidence="1 2">
    <name type="scientific">Scytonema hofmannii PCC 7110</name>
    <dbReference type="NCBI Taxonomy" id="128403"/>
    <lineage>
        <taxon>Bacteria</taxon>
        <taxon>Bacillati</taxon>
        <taxon>Cyanobacteriota</taxon>
        <taxon>Cyanophyceae</taxon>
        <taxon>Nostocales</taxon>
        <taxon>Scytonemataceae</taxon>
        <taxon>Scytonema</taxon>
    </lineage>
</organism>
<name>A0A139X6A0_9CYAN</name>
<evidence type="ECO:0000313" key="1">
    <source>
        <dbReference type="EMBL" id="KYC40237.1"/>
    </source>
</evidence>
<dbReference type="AlphaFoldDB" id="A0A139X6A0"/>